<dbReference type="OrthoDB" id="5954793at2759"/>
<dbReference type="RefSeq" id="XP_022089893.1">
    <property type="nucleotide sequence ID" value="XM_022234201.1"/>
</dbReference>
<sequence length="224" mass="25655">MKSRRKRYRPVTEYNIKTPHRDNKVISKLHTINKEIEKISGKKEKESHADPRIISLKKCVEELGGLDAYQSASKLGEAHHGNINSAKWVLQKLKELNIRKEKGTKLKLLDVGALDNHYRKQKKWIDCTAIDLNPQNGCIIKADFFTFQIVLPLACLENSRYLSHELFQEMLESLGCNLTASHSSQKLSFVMCQFTGEPSQRKAFPKTVVRNGIKRNNFSIVMTS</sequence>
<gene>
    <name evidence="5" type="primary">LOC110978879</name>
</gene>
<keyword evidence="4" id="KW-1185">Reference proteome</keyword>
<dbReference type="GeneID" id="110978879"/>
<evidence type="ECO:0000256" key="2">
    <source>
        <dbReference type="ARBA" id="ARBA00022679"/>
    </source>
</evidence>
<dbReference type="PANTHER" id="PTHR21008">
    <property type="entry name" value="S-ADENOSYLMETHIONINE SENSOR UPSTREAM OF MTORC1-RELATED"/>
    <property type="match status" value="1"/>
</dbReference>
<accession>A0A8B7Y9H7</accession>
<dbReference type="AlphaFoldDB" id="A0A8B7Y9H7"/>
<dbReference type="Proteomes" id="UP000694845">
    <property type="component" value="Unplaced"/>
</dbReference>
<dbReference type="GO" id="GO:0016433">
    <property type="term" value="F:rRNA (adenine) methyltransferase activity"/>
    <property type="evidence" value="ECO:0007669"/>
    <property type="project" value="TreeGrafter"/>
</dbReference>
<proteinExistence type="predicted"/>
<dbReference type="InterPro" id="IPR021867">
    <property type="entry name" value="Bmt2/SAMTOR"/>
</dbReference>
<dbReference type="Pfam" id="PF11968">
    <property type="entry name" value="Bmt2"/>
    <property type="match status" value="2"/>
</dbReference>
<protein>
    <submittedName>
        <fullName evidence="5">Uncharacterized protein LOC110978879 isoform X2</fullName>
    </submittedName>
</protein>
<dbReference type="GO" id="GO:0005730">
    <property type="term" value="C:nucleolus"/>
    <property type="evidence" value="ECO:0007669"/>
    <property type="project" value="TreeGrafter"/>
</dbReference>
<keyword evidence="1" id="KW-0489">Methyltransferase</keyword>
<evidence type="ECO:0000256" key="3">
    <source>
        <dbReference type="ARBA" id="ARBA00022691"/>
    </source>
</evidence>
<evidence type="ECO:0000313" key="4">
    <source>
        <dbReference type="Proteomes" id="UP000694845"/>
    </source>
</evidence>
<reference evidence="5" key="1">
    <citation type="submission" date="2025-08" db="UniProtKB">
        <authorList>
            <consortium name="RefSeq"/>
        </authorList>
    </citation>
    <scope>IDENTIFICATION</scope>
</reference>
<keyword evidence="3" id="KW-0949">S-adenosyl-L-methionine</keyword>
<dbReference type="PANTHER" id="PTHR21008:SF1">
    <property type="entry name" value="25S RRNA (ADENINE(2142)-N(1))-METHYLTRANSFERASE"/>
    <property type="match status" value="1"/>
</dbReference>
<name>A0A8B7Y9H7_ACAPL</name>
<keyword evidence="2" id="KW-0808">Transferase</keyword>
<evidence type="ECO:0000256" key="1">
    <source>
        <dbReference type="ARBA" id="ARBA00022603"/>
    </source>
</evidence>
<organism evidence="4 5">
    <name type="scientific">Acanthaster planci</name>
    <name type="common">Crown-of-thorns starfish</name>
    <dbReference type="NCBI Taxonomy" id="133434"/>
    <lineage>
        <taxon>Eukaryota</taxon>
        <taxon>Metazoa</taxon>
        <taxon>Echinodermata</taxon>
        <taxon>Eleutherozoa</taxon>
        <taxon>Asterozoa</taxon>
        <taxon>Asteroidea</taxon>
        <taxon>Valvatacea</taxon>
        <taxon>Valvatida</taxon>
        <taxon>Acanthasteridae</taxon>
        <taxon>Acanthaster</taxon>
    </lineage>
</organism>
<evidence type="ECO:0000313" key="5">
    <source>
        <dbReference type="RefSeq" id="XP_022089893.1"/>
    </source>
</evidence>